<feature type="transmembrane region" description="Helical" evidence="5">
    <location>
        <begin position="292"/>
        <end position="312"/>
    </location>
</feature>
<keyword evidence="8" id="KW-1185">Reference proteome</keyword>
<protein>
    <recommendedName>
        <fullName evidence="6">O-antigen ligase-related domain-containing protein</fullName>
    </recommendedName>
</protein>
<evidence type="ECO:0000256" key="1">
    <source>
        <dbReference type="ARBA" id="ARBA00004141"/>
    </source>
</evidence>
<gene>
    <name evidence="7" type="ORF">C5O00_11740</name>
</gene>
<dbReference type="EMBL" id="CP027062">
    <property type="protein sequence ID" value="AVI51802.1"/>
    <property type="molecule type" value="Genomic_DNA"/>
</dbReference>
<feature type="transmembrane region" description="Helical" evidence="5">
    <location>
        <begin position="6"/>
        <end position="26"/>
    </location>
</feature>
<comment type="subcellular location">
    <subcellularLocation>
        <location evidence="1">Membrane</location>
        <topology evidence="1">Multi-pass membrane protein</topology>
    </subcellularLocation>
</comment>
<evidence type="ECO:0000256" key="4">
    <source>
        <dbReference type="ARBA" id="ARBA00023136"/>
    </source>
</evidence>
<evidence type="ECO:0000313" key="8">
    <source>
        <dbReference type="Proteomes" id="UP000238442"/>
    </source>
</evidence>
<evidence type="ECO:0000256" key="3">
    <source>
        <dbReference type="ARBA" id="ARBA00022989"/>
    </source>
</evidence>
<dbReference type="InterPro" id="IPR007016">
    <property type="entry name" value="O-antigen_ligase-rel_domated"/>
</dbReference>
<keyword evidence="2 5" id="KW-0812">Transmembrane</keyword>
<keyword evidence="3 5" id="KW-1133">Transmembrane helix</keyword>
<name>A0A2S0HYR5_9FLAO</name>
<evidence type="ECO:0000259" key="6">
    <source>
        <dbReference type="Pfam" id="PF04932"/>
    </source>
</evidence>
<feature type="domain" description="O-antigen ligase-related" evidence="6">
    <location>
        <begin position="174"/>
        <end position="308"/>
    </location>
</feature>
<feature type="transmembrane region" description="Helical" evidence="5">
    <location>
        <begin position="219"/>
        <end position="245"/>
    </location>
</feature>
<keyword evidence="4 5" id="KW-0472">Membrane</keyword>
<sequence length="366" mass="41704">MRVGYVGLGELTLLILFLYGLNKGYINRITRDVVFSRFWVQFLIITFFGFAYNIVILNQSTGTVESTVFDFMAYIVILITCLIIENFYHKDRINIYEIIKRIFLISGVLFTALYLVSMFTDTIYGLPLKYYDYFAPFVTNLHQTAMFMAPMPFIGLLIFRNEKRPITRFISLVLILIFSYLVVQTGSFKALVGLTLGWAVYFVLEFVKLFKGRMKNAVIVSLISIIIILGVVNSPVLYEIFFAIFNAEDLASGRSSLYSNAIDVALTSPLVGLGPGAHIYQAGQFWDSHETFITVFLQGGAIGLVFFLILLYKIFKTFTKVTSLLAASIPILIYALGGDIMRRLPIWLLLMLLYYYIINYSKEAEV</sequence>
<dbReference type="InterPro" id="IPR051533">
    <property type="entry name" value="WaaL-like"/>
</dbReference>
<feature type="transmembrane region" description="Helical" evidence="5">
    <location>
        <begin position="166"/>
        <end position="182"/>
    </location>
</feature>
<dbReference type="PANTHER" id="PTHR37422:SF13">
    <property type="entry name" value="LIPOPOLYSACCHARIDE BIOSYNTHESIS PROTEIN PA4999-RELATED"/>
    <property type="match status" value="1"/>
</dbReference>
<feature type="transmembrane region" description="Helical" evidence="5">
    <location>
        <begin position="101"/>
        <end position="120"/>
    </location>
</feature>
<evidence type="ECO:0000256" key="2">
    <source>
        <dbReference type="ARBA" id="ARBA00022692"/>
    </source>
</evidence>
<feature type="transmembrane region" description="Helical" evidence="5">
    <location>
        <begin position="38"/>
        <end position="59"/>
    </location>
</feature>
<dbReference type="Pfam" id="PF04932">
    <property type="entry name" value="Wzy_C"/>
    <property type="match status" value="1"/>
</dbReference>
<feature type="transmembrane region" description="Helical" evidence="5">
    <location>
        <begin position="71"/>
        <end position="89"/>
    </location>
</feature>
<feature type="transmembrane region" description="Helical" evidence="5">
    <location>
        <begin position="140"/>
        <end position="159"/>
    </location>
</feature>
<dbReference type="GO" id="GO:0016020">
    <property type="term" value="C:membrane"/>
    <property type="evidence" value="ECO:0007669"/>
    <property type="project" value="UniProtKB-SubCell"/>
</dbReference>
<organism evidence="7 8">
    <name type="scientific">Pukyongia salina</name>
    <dbReference type="NCBI Taxonomy" id="2094025"/>
    <lineage>
        <taxon>Bacteria</taxon>
        <taxon>Pseudomonadati</taxon>
        <taxon>Bacteroidota</taxon>
        <taxon>Flavobacteriia</taxon>
        <taxon>Flavobacteriales</taxon>
        <taxon>Flavobacteriaceae</taxon>
        <taxon>Pukyongia</taxon>
    </lineage>
</organism>
<dbReference type="PANTHER" id="PTHR37422">
    <property type="entry name" value="TEICHURONIC ACID BIOSYNTHESIS PROTEIN TUAE"/>
    <property type="match status" value="1"/>
</dbReference>
<dbReference type="KEGG" id="aue:C5O00_11740"/>
<evidence type="ECO:0000313" key="7">
    <source>
        <dbReference type="EMBL" id="AVI51802.1"/>
    </source>
</evidence>
<dbReference type="Proteomes" id="UP000238442">
    <property type="component" value="Chromosome"/>
</dbReference>
<feature type="transmembrane region" description="Helical" evidence="5">
    <location>
        <begin position="188"/>
        <end position="207"/>
    </location>
</feature>
<proteinExistence type="predicted"/>
<dbReference type="AlphaFoldDB" id="A0A2S0HYR5"/>
<feature type="transmembrane region" description="Helical" evidence="5">
    <location>
        <begin position="344"/>
        <end position="361"/>
    </location>
</feature>
<accession>A0A2S0HYR5</accession>
<reference evidence="7 8" key="1">
    <citation type="submission" date="2018-02" db="EMBL/GenBank/DDBJ databases">
        <title>Genomic analysis of the strain RR4-38 isolated from a seawater recirculating aquaculture system.</title>
        <authorList>
            <person name="Kim Y.-S."/>
            <person name="Jang Y.H."/>
            <person name="Kim K.-H."/>
        </authorList>
    </citation>
    <scope>NUCLEOTIDE SEQUENCE [LARGE SCALE GENOMIC DNA]</scope>
    <source>
        <strain evidence="7 8">RR4-38</strain>
    </source>
</reference>
<feature type="transmembrane region" description="Helical" evidence="5">
    <location>
        <begin position="318"/>
        <end position="337"/>
    </location>
</feature>
<evidence type="ECO:0000256" key="5">
    <source>
        <dbReference type="SAM" id="Phobius"/>
    </source>
</evidence>